<reference evidence="1" key="2">
    <citation type="submission" date="2018-04" db="EMBL/GenBank/DDBJ databases">
        <title>OnivRS2 (Oryza nivara Reference Sequence Version 2).</title>
        <authorList>
            <person name="Zhang J."/>
            <person name="Kudrna D."/>
            <person name="Lee S."/>
            <person name="Talag J."/>
            <person name="Rajasekar S."/>
            <person name="Welchert J."/>
            <person name="Hsing Y.-I."/>
            <person name="Wing R.A."/>
        </authorList>
    </citation>
    <scope>NUCLEOTIDE SEQUENCE [LARGE SCALE GENOMIC DNA]</scope>
    <source>
        <strain evidence="1">SL10</strain>
    </source>
</reference>
<proteinExistence type="predicted"/>
<organism evidence="1">
    <name type="scientific">Oryza nivara</name>
    <name type="common">Indian wild rice</name>
    <name type="synonym">Oryza sativa f. spontanea</name>
    <dbReference type="NCBI Taxonomy" id="4536"/>
    <lineage>
        <taxon>Eukaryota</taxon>
        <taxon>Viridiplantae</taxon>
        <taxon>Streptophyta</taxon>
        <taxon>Embryophyta</taxon>
        <taxon>Tracheophyta</taxon>
        <taxon>Spermatophyta</taxon>
        <taxon>Magnoliopsida</taxon>
        <taxon>Liliopsida</taxon>
        <taxon>Poales</taxon>
        <taxon>Poaceae</taxon>
        <taxon>BOP clade</taxon>
        <taxon>Oryzoideae</taxon>
        <taxon>Oryzeae</taxon>
        <taxon>Oryzinae</taxon>
        <taxon>Oryza</taxon>
    </lineage>
</organism>
<keyword evidence="2" id="KW-1185">Reference proteome</keyword>
<dbReference type="EnsemblPlants" id="ONIVA02G23340.1">
    <property type="protein sequence ID" value="ONIVA02G23340.1"/>
    <property type="gene ID" value="ONIVA02G23340"/>
</dbReference>
<name>A0A0E0G8J0_ORYNI</name>
<reference evidence="1" key="1">
    <citation type="submission" date="2015-04" db="UniProtKB">
        <authorList>
            <consortium name="EnsemblPlants"/>
        </authorList>
    </citation>
    <scope>IDENTIFICATION</scope>
    <source>
        <strain evidence="1">SL10</strain>
    </source>
</reference>
<evidence type="ECO:0000313" key="1">
    <source>
        <dbReference type="EnsemblPlants" id="ONIVA02G23340.1"/>
    </source>
</evidence>
<evidence type="ECO:0000313" key="2">
    <source>
        <dbReference type="Proteomes" id="UP000006591"/>
    </source>
</evidence>
<dbReference type="Gramene" id="ONIVA02G23340.1">
    <property type="protein sequence ID" value="ONIVA02G23340.1"/>
    <property type="gene ID" value="ONIVA02G23340"/>
</dbReference>
<dbReference type="STRING" id="4536.A0A0E0G8J0"/>
<sequence>MALMGLSLTGAALQEVMDAVASCWFEAWAEAAAEEVVLMRILQALLACLRAPLSPSSSLRFSSTLAASTATGGVDLNADGSAAARGPLSSKSELNRQHRALQTLLEPERQQQCRKLPRRVQGKVHGRVVVVELTEASVRSSPYGHWASASPGDSP</sequence>
<dbReference type="Proteomes" id="UP000006591">
    <property type="component" value="Chromosome 2"/>
</dbReference>
<dbReference type="HOGENOM" id="CLU_1698329_0_0_1"/>
<protein>
    <submittedName>
        <fullName evidence="1">Uncharacterized protein</fullName>
    </submittedName>
</protein>
<dbReference type="AlphaFoldDB" id="A0A0E0G8J0"/>
<accession>A0A0E0G8J0</accession>